<name>A0ABS4FWF8_9BACL</name>
<evidence type="ECO:0000313" key="1">
    <source>
        <dbReference type="EMBL" id="MBP1906794.1"/>
    </source>
</evidence>
<dbReference type="RefSeq" id="WP_210090386.1">
    <property type="nucleotide sequence ID" value="NZ_JAGGKG010000018.1"/>
</dbReference>
<dbReference type="Proteomes" id="UP001519272">
    <property type="component" value="Unassembled WGS sequence"/>
</dbReference>
<keyword evidence="2" id="KW-1185">Reference proteome</keyword>
<comment type="caution">
    <text evidence="1">The sequence shown here is derived from an EMBL/GenBank/DDBJ whole genome shotgun (WGS) entry which is preliminary data.</text>
</comment>
<accession>A0ABS4FWF8</accession>
<protein>
    <submittedName>
        <fullName evidence="1">Uncharacterized protein</fullName>
    </submittedName>
</protein>
<dbReference type="EMBL" id="JAGGKG010000018">
    <property type="protein sequence ID" value="MBP1906794.1"/>
    <property type="molecule type" value="Genomic_DNA"/>
</dbReference>
<reference evidence="1 2" key="1">
    <citation type="submission" date="2021-03" db="EMBL/GenBank/DDBJ databases">
        <title>Genomic Encyclopedia of Type Strains, Phase IV (KMG-IV): sequencing the most valuable type-strain genomes for metagenomic binning, comparative biology and taxonomic classification.</title>
        <authorList>
            <person name="Goeker M."/>
        </authorList>
    </citation>
    <scope>NUCLEOTIDE SEQUENCE [LARGE SCALE GENOMIC DNA]</scope>
    <source>
        <strain evidence="1 2">DSM 14349</strain>
    </source>
</reference>
<proteinExistence type="predicted"/>
<gene>
    <name evidence="1" type="ORF">J2Z32_003458</name>
</gene>
<evidence type="ECO:0000313" key="2">
    <source>
        <dbReference type="Proteomes" id="UP001519272"/>
    </source>
</evidence>
<organism evidence="1 2">
    <name type="scientific">Paenibacillus turicensis</name>
    <dbReference type="NCBI Taxonomy" id="160487"/>
    <lineage>
        <taxon>Bacteria</taxon>
        <taxon>Bacillati</taxon>
        <taxon>Bacillota</taxon>
        <taxon>Bacilli</taxon>
        <taxon>Bacillales</taxon>
        <taxon>Paenibacillaceae</taxon>
        <taxon>Paenibacillus</taxon>
    </lineage>
</organism>
<sequence>MAKTNWQLNDTVLPSDLNSIGQDINDLQDANNESAVDYVRQPAFANTTGTAGSYVVTLDPPPTSIPEGFGITIVPHINNTINPTININGLGAIDMYDQRGNTLTAGKLLAGKPYTFRKVGADFLADSSGGSGNAVAGDIRAGKTATTDNGDVIGTLPVRTGGTVTPSTVNQTKQAGIYDTDIVVQGDADLIAGNIKSGINLFGIVGNYLGKGIVVYSVPSSSVFLPQGTSVQLPLPPNMDFIYGCYIQGSGSGISGHACGIYFQDSVGKSSSNISGNNTLSVVINQSGRCNVTNSSSSGLSIGYAMIGREI</sequence>